<proteinExistence type="predicted"/>
<evidence type="ECO:0000259" key="1">
    <source>
        <dbReference type="Pfam" id="PF20464"/>
    </source>
</evidence>
<dbReference type="HOGENOM" id="CLU_1330345_0_0_11"/>
<dbReference type="PATRIC" id="fig|1261066.4.peg.834"/>
<dbReference type="RefSeq" id="WP_016810854.1">
    <property type="nucleotide sequence ID" value="NZ_KE347191.1"/>
</dbReference>
<organism evidence="2 3">
    <name type="scientific">Gardnerella vaginalis JCP8108</name>
    <dbReference type="NCBI Taxonomy" id="1261066"/>
    <lineage>
        <taxon>Bacteria</taxon>
        <taxon>Bacillati</taxon>
        <taxon>Actinomycetota</taxon>
        <taxon>Actinomycetes</taxon>
        <taxon>Bifidobacteriales</taxon>
        <taxon>Bifidobacteriaceae</taxon>
        <taxon>Gardnerella</taxon>
    </lineage>
</organism>
<dbReference type="AlphaFoldDB" id="S4I078"/>
<sequence>MNIADQHKKAAEFIERWQGRGDEKQETQKFWLDFMQNVLDVPDAINNTEFEYRTAGGGYIDMLCTDSRFLVEQKSKNVDLDKPEERQGTLVTPAEQAVRYSDNLPLSKKPTFICTCNFNTFRFYDLEKDPRAQKSPVEEFTLDKLTEHLTVFRNIFSENRSRNYIEKQLSKKAGLLVANLHNELEKQYVDPNSEEEHYSLALLTVV</sequence>
<evidence type="ECO:0000313" key="3">
    <source>
        <dbReference type="Proteomes" id="UP000014521"/>
    </source>
</evidence>
<accession>S4I078</accession>
<dbReference type="Pfam" id="PF20464">
    <property type="entry name" value="MmeI_N"/>
    <property type="match status" value="1"/>
</dbReference>
<dbReference type="EMBL" id="ATJJ01000065">
    <property type="protein sequence ID" value="EPI46533.1"/>
    <property type="molecule type" value="Genomic_DNA"/>
</dbReference>
<reference evidence="2 3" key="1">
    <citation type="submission" date="2013-06" db="EMBL/GenBank/DDBJ databases">
        <authorList>
            <person name="Weinstock G."/>
            <person name="Sodergren E."/>
            <person name="Lobos E.A."/>
            <person name="Fulton L."/>
            <person name="Fulton R."/>
            <person name="Courtney L."/>
            <person name="Fronick C."/>
            <person name="O'Laughlin M."/>
            <person name="Godfrey J."/>
            <person name="Wilson R.M."/>
            <person name="Miner T."/>
            <person name="Farmer C."/>
            <person name="Delehaunty K."/>
            <person name="Cordes M."/>
            <person name="Minx P."/>
            <person name="Tomlinson C."/>
            <person name="Chen J."/>
            <person name="Wollam A."/>
            <person name="Pepin K.H."/>
            <person name="Bhonagiri V."/>
            <person name="Zhang X."/>
            <person name="Warren W."/>
            <person name="Mitreva M."/>
            <person name="Mardis E.R."/>
            <person name="Wilson R.K."/>
        </authorList>
    </citation>
    <scope>NUCLEOTIDE SEQUENCE [LARGE SCALE GENOMIC DNA]</scope>
    <source>
        <strain evidence="2 3">JCP8108</strain>
    </source>
</reference>
<feature type="domain" description="MmeI-like N-terminal" evidence="1">
    <location>
        <begin position="9"/>
        <end position="187"/>
    </location>
</feature>
<comment type="caution">
    <text evidence="2">The sequence shown here is derived from an EMBL/GenBank/DDBJ whole genome shotgun (WGS) entry which is preliminary data.</text>
</comment>
<dbReference type="InterPro" id="IPR046817">
    <property type="entry name" value="MmeI_N"/>
</dbReference>
<evidence type="ECO:0000313" key="2">
    <source>
        <dbReference type="EMBL" id="EPI46533.1"/>
    </source>
</evidence>
<gene>
    <name evidence="2" type="ORF">HMPREF1581_00926</name>
</gene>
<name>S4I078_GARVA</name>
<dbReference type="Proteomes" id="UP000014521">
    <property type="component" value="Unassembled WGS sequence"/>
</dbReference>
<protein>
    <recommendedName>
        <fullName evidence="1">MmeI-like N-terminal domain-containing protein</fullName>
    </recommendedName>
</protein>